<feature type="compositionally biased region" description="Basic and acidic residues" evidence="1">
    <location>
        <begin position="7"/>
        <end position="20"/>
    </location>
</feature>
<gene>
    <name evidence="2" type="ORF">EYF80_024774</name>
</gene>
<evidence type="ECO:0000256" key="1">
    <source>
        <dbReference type="SAM" id="MobiDB-lite"/>
    </source>
</evidence>
<proteinExistence type="predicted"/>
<organism evidence="2 3">
    <name type="scientific">Liparis tanakae</name>
    <name type="common">Tanaka's snailfish</name>
    <dbReference type="NCBI Taxonomy" id="230148"/>
    <lineage>
        <taxon>Eukaryota</taxon>
        <taxon>Metazoa</taxon>
        <taxon>Chordata</taxon>
        <taxon>Craniata</taxon>
        <taxon>Vertebrata</taxon>
        <taxon>Euteleostomi</taxon>
        <taxon>Actinopterygii</taxon>
        <taxon>Neopterygii</taxon>
        <taxon>Teleostei</taxon>
        <taxon>Neoteleostei</taxon>
        <taxon>Acanthomorphata</taxon>
        <taxon>Eupercaria</taxon>
        <taxon>Perciformes</taxon>
        <taxon>Cottioidei</taxon>
        <taxon>Cottales</taxon>
        <taxon>Liparidae</taxon>
        <taxon>Liparis</taxon>
    </lineage>
</organism>
<name>A0A4Z2HIC9_9TELE</name>
<reference evidence="2 3" key="1">
    <citation type="submission" date="2019-03" db="EMBL/GenBank/DDBJ databases">
        <title>First draft genome of Liparis tanakae, snailfish: a comprehensive survey of snailfish specific genes.</title>
        <authorList>
            <person name="Kim W."/>
            <person name="Song I."/>
            <person name="Jeong J.-H."/>
            <person name="Kim D."/>
            <person name="Kim S."/>
            <person name="Ryu S."/>
            <person name="Song J.Y."/>
            <person name="Lee S.K."/>
        </authorList>
    </citation>
    <scope>NUCLEOTIDE SEQUENCE [LARGE SCALE GENOMIC DNA]</scope>
    <source>
        <tissue evidence="2">Muscle</tissue>
    </source>
</reference>
<keyword evidence="3" id="KW-1185">Reference proteome</keyword>
<dbReference type="Proteomes" id="UP000314294">
    <property type="component" value="Unassembled WGS sequence"/>
</dbReference>
<sequence length="112" mass="12456">MEQFNGGRRERERESWRANRDGCSLQALKPSPTTEEKADSPSVFSQCPLSEASHPLACRTPFVDTRQTAESIARDCWGSGREAANVRRCAQKALNIKRVLVASIVLSRRLPG</sequence>
<protein>
    <submittedName>
        <fullName evidence="2">Uncharacterized protein</fullName>
    </submittedName>
</protein>
<evidence type="ECO:0000313" key="2">
    <source>
        <dbReference type="EMBL" id="TNN65035.1"/>
    </source>
</evidence>
<feature type="region of interest" description="Disordered" evidence="1">
    <location>
        <begin position="1"/>
        <end position="44"/>
    </location>
</feature>
<dbReference type="AlphaFoldDB" id="A0A4Z2HIC9"/>
<accession>A0A4Z2HIC9</accession>
<comment type="caution">
    <text evidence="2">The sequence shown here is derived from an EMBL/GenBank/DDBJ whole genome shotgun (WGS) entry which is preliminary data.</text>
</comment>
<dbReference type="EMBL" id="SRLO01000242">
    <property type="protein sequence ID" value="TNN65035.1"/>
    <property type="molecule type" value="Genomic_DNA"/>
</dbReference>
<evidence type="ECO:0000313" key="3">
    <source>
        <dbReference type="Proteomes" id="UP000314294"/>
    </source>
</evidence>